<keyword evidence="10" id="KW-0614">Plasmid</keyword>
<dbReference type="SUPFAM" id="SSF52172">
    <property type="entry name" value="CheY-like"/>
    <property type="match status" value="1"/>
</dbReference>
<dbReference type="InterPro" id="IPR011006">
    <property type="entry name" value="CheY-like_superfamily"/>
</dbReference>
<name>A0A0C6FYE4_9HYPH</name>
<dbReference type="GO" id="GO:0006355">
    <property type="term" value="P:regulation of DNA-templated transcription"/>
    <property type="evidence" value="ECO:0007669"/>
    <property type="project" value="InterPro"/>
</dbReference>
<evidence type="ECO:0000256" key="1">
    <source>
        <dbReference type="ARBA" id="ARBA00022553"/>
    </source>
</evidence>
<dbReference type="SUPFAM" id="SSF46894">
    <property type="entry name" value="C-terminal effector domain of the bipartite response regulators"/>
    <property type="match status" value="1"/>
</dbReference>
<dbReference type="PROSITE" id="PS51755">
    <property type="entry name" value="OMPR_PHOB"/>
    <property type="match status" value="1"/>
</dbReference>
<keyword evidence="2" id="KW-0902">Two-component regulatory system</keyword>
<evidence type="ECO:0000256" key="4">
    <source>
        <dbReference type="ARBA" id="ARBA00023125"/>
    </source>
</evidence>
<keyword evidence="3" id="KW-0805">Transcription regulation</keyword>
<sequence length="243" mass="27035">MSAGPALSPRAELPDHAPHILVVDDDRRLRDLLARFLGENGYRVTAAASAAEARARGRSLVFDAVVLDVMMPGETGFDYARQIRLTSSVPILMLTARSNPNDRVTGLEIGADDYLPKPFEPRELILRLNNILRRNARGPADGTAAPLDAVRFGPFQFRIERGELTRDEEAIRLSEREREILTILALARGGNVEREALTGTNGAANERTVDVQMNRLRRRIEDDPANPRYVQTVRGVGYRLVLD</sequence>
<geneLocation type="plasmid" evidence="11">
    <name>pMaq22A_1p DNA</name>
</geneLocation>
<dbReference type="Gene3D" id="3.40.50.2300">
    <property type="match status" value="1"/>
</dbReference>
<dbReference type="GO" id="GO:0000156">
    <property type="term" value="F:phosphorelay response regulator activity"/>
    <property type="evidence" value="ECO:0007669"/>
    <property type="project" value="TreeGrafter"/>
</dbReference>
<dbReference type="PANTHER" id="PTHR48111:SF4">
    <property type="entry name" value="DNA-BINDING DUAL TRANSCRIPTIONAL REGULATOR OMPR"/>
    <property type="match status" value="1"/>
</dbReference>
<dbReference type="EMBL" id="AP014705">
    <property type="protein sequence ID" value="BAQ48405.1"/>
    <property type="molecule type" value="Genomic_DNA"/>
</dbReference>
<protein>
    <submittedName>
        <fullName evidence="10">Chemotaxis protein CheY</fullName>
    </submittedName>
</protein>
<dbReference type="Gene3D" id="6.10.250.690">
    <property type="match status" value="1"/>
</dbReference>
<evidence type="ECO:0000256" key="2">
    <source>
        <dbReference type="ARBA" id="ARBA00023012"/>
    </source>
</evidence>
<gene>
    <name evidence="10" type="primary">ompR</name>
    <name evidence="10" type="ORF">Maq22A_1p30200</name>
</gene>
<feature type="DNA-binding region" description="OmpR/PhoB-type" evidence="7">
    <location>
        <begin position="147"/>
        <end position="242"/>
    </location>
</feature>
<dbReference type="OrthoDB" id="9802426at2"/>
<dbReference type="InterPro" id="IPR001789">
    <property type="entry name" value="Sig_transdc_resp-reg_receiver"/>
</dbReference>
<dbReference type="KEGG" id="maqu:Maq22A_1p30200"/>
<dbReference type="InterPro" id="IPR039420">
    <property type="entry name" value="WalR-like"/>
</dbReference>
<evidence type="ECO:0000259" key="8">
    <source>
        <dbReference type="PROSITE" id="PS50110"/>
    </source>
</evidence>
<dbReference type="GO" id="GO:0005829">
    <property type="term" value="C:cytosol"/>
    <property type="evidence" value="ECO:0007669"/>
    <property type="project" value="TreeGrafter"/>
</dbReference>
<reference evidence="10 11" key="1">
    <citation type="journal article" date="2015" name="Genome Announc.">
        <title>Complete Genome Sequence of Methylobacterium aquaticum Strain 22A, Isolated from Racomitrium japonicum Moss.</title>
        <authorList>
            <person name="Tani A."/>
            <person name="Ogura Y."/>
            <person name="Hayashi T."/>
            <person name="Kimbara K."/>
        </authorList>
    </citation>
    <scope>NUCLEOTIDE SEQUENCE [LARGE SCALE GENOMIC DNA]</scope>
    <source>
        <strain evidence="10 11">MA-22A</strain>
        <plasmid evidence="11">Plasmid pMaq22A_1p DNA</plasmid>
    </source>
</reference>
<feature type="modified residue" description="4-aspartylphosphate" evidence="6">
    <location>
        <position position="68"/>
    </location>
</feature>
<keyword evidence="5" id="KW-0804">Transcription</keyword>
<feature type="domain" description="Response regulatory" evidence="8">
    <location>
        <begin position="19"/>
        <end position="132"/>
    </location>
</feature>
<dbReference type="Gene3D" id="1.10.10.10">
    <property type="entry name" value="Winged helix-like DNA-binding domain superfamily/Winged helix DNA-binding domain"/>
    <property type="match status" value="1"/>
</dbReference>
<feature type="domain" description="OmpR/PhoB-type" evidence="9">
    <location>
        <begin position="147"/>
        <end position="242"/>
    </location>
</feature>
<accession>A0A0C6FYE4</accession>
<dbReference type="SMART" id="SM00448">
    <property type="entry name" value="REC"/>
    <property type="match status" value="1"/>
</dbReference>
<evidence type="ECO:0000256" key="7">
    <source>
        <dbReference type="PROSITE-ProRule" id="PRU01091"/>
    </source>
</evidence>
<reference evidence="11" key="2">
    <citation type="submission" date="2015-01" db="EMBL/GenBank/DDBJ databases">
        <title>Complete genome sequence of Methylobacterium aquaticum strain 22A.</title>
        <authorList>
            <person name="Tani A."/>
            <person name="Ogura Y."/>
            <person name="Hayashi T."/>
        </authorList>
    </citation>
    <scope>NUCLEOTIDE SEQUENCE [LARGE SCALE GENOMIC DNA]</scope>
    <source>
        <strain evidence="11">MA-22A</strain>
        <plasmid evidence="11">Plasmid pMaq22A_1p DNA</plasmid>
    </source>
</reference>
<dbReference type="Proteomes" id="UP000061432">
    <property type="component" value="Plasmid pMaq22A_1p"/>
</dbReference>
<dbReference type="CDD" id="cd00383">
    <property type="entry name" value="trans_reg_C"/>
    <property type="match status" value="1"/>
</dbReference>
<evidence type="ECO:0000256" key="6">
    <source>
        <dbReference type="PROSITE-ProRule" id="PRU00169"/>
    </source>
</evidence>
<evidence type="ECO:0000259" key="9">
    <source>
        <dbReference type="PROSITE" id="PS51755"/>
    </source>
</evidence>
<organism evidence="10 11">
    <name type="scientific">Methylobacterium aquaticum</name>
    <dbReference type="NCBI Taxonomy" id="270351"/>
    <lineage>
        <taxon>Bacteria</taxon>
        <taxon>Pseudomonadati</taxon>
        <taxon>Pseudomonadota</taxon>
        <taxon>Alphaproteobacteria</taxon>
        <taxon>Hyphomicrobiales</taxon>
        <taxon>Methylobacteriaceae</taxon>
        <taxon>Methylobacterium</taxon>
    </lineage>
</organism>
<evidence type="ECO:0000256" key="3">
    <source>
        <dbReference type="ARBA" id="ARBA00023015"/>
    </source>
</evidence>
<evidence type="ECO:0000256" key="5">
    <source>
        <dbReference type="ARBA" id="ARBA00023163"/>
    </source>
</evidence>
<dbReference type="SMART" id="SM00862">
    <property type="entry name" value="Trans_reg_C"/>
    <property type="match status" value="1"/>
</dbReference>
<dbReference type="GO" id="GO:0032993">
    <property type="term" value="C:protein-DNA complex"/>
    <property type="evidence" value="ECO:0007669"/>
    <property type="project" value="TreeGrafter"/>
</dbReference>
<dbReference type="GO" id="GO:0000976">
    <property type="term" value="F:transcription cis-regulatory region binding"/>
    <property type="evidence" value="ECO:0007669"/>
    <property type="project" value="TreeGrafter"/>
</dbReference>
<dbReference type="PANTHER" id="PTHR48111">
    <property type="entry name" value="REGULATOR OF RPOS"/>
    <property type="match status" value="1"/>
</dbReference>
<keyword evidence="1 6" id="KW-0597">Phosphoprotein</keyword>
<keyword evidence="4 7" id="KW-0238">DNA-binding</keyword>
<dbReference type="PROSITE" id="PS50110">
    <property type="entry name" value="RESPONSE_REGULATORY"/>
    <property type="match status" value="1"/>
</dbReference>
<evidence type="ECO:0000313" key="10">
    <source>
        <dbReference type="EMBL" id="BAQ48405.1"/>
    </source>
</evidence>
<dbReference type="RefSeq" id="WP_060849663.1">
    <property type="nucleotide sequence ID" value="NZ_AP014705.1"/>
</dbReference>
<dbReference type="AlphaFoldDB" id="A0A0C6FYE4"/>
<dbReference type="PATRIC" id="fig|270351.10.peg.5353"/>
<dbReference type="InterPro" id="IPR016032">
    <property type="entry name" value="Sig_transdc_resp-reg_C-effctor"/>
</dbReference>
<dbReference type="Pfam" id="PF00072">
    <property type="entry name" value="Response_reg"/>
    <property type="match status" value="1"/>
</dbReference>
<proteinExistence type="predicted"/>
<dbReference type="InterPro" id="IPR036388">
    <property type="entry name" value="WH-like_DNA-bd_sf"/>
</dbReference>
<dbReference type="Pfam" id="PF00486">
    <property type="entry name" value="Trans_reg_C"/>
    <property type="match status" value="1"/>
</dbReference>
<dbReference type="InterPro" id="IPR001867">
    <property type="entry name" value="OmpR/PhoB-type_DNA-bd"/>
</dbReference>
<evidence type="ECO:0000313" key="11">
    <source>
        <dbReference type="Proteomes" id="UP000061432"/>
    </source>
</evidence>